<dbReference type="AlphaFoldDB" id="A0A8J5YFC2"/>
<evidence type="ECO:0000313" key="2">
    <source>
        <dbReference type="EMBL" id="KAG8488223.1"/>
    </source>
</evidence>
<dbReference type="PANTHER" id="PTHR11439">
    <property type="entry name" value="GAG-POL-RELATED RETROTRANSPOSON"/>
    <property type="match status" value="1"/>
</dbReference>
<accession>A0A8J5YFC2</accession>
<evidence type="ECO:0000259" key="1">
    <source>
        <dbReference type="Pfam" id="PF07727"/>
    </source>
</evidence>
<feature type="domain" description="Reverse transcriptase Ty1/copia-type" evidence="1">
    <location>
        <begin position="3"/>
        <end position="145"/>
    </location>
</feature>
<proteinExistence type="predicted"/>
<sequence>MDFPPGFEESKGQVCKLKKSLYGLKQSPRAWFSRFAKAMTSRNYIQGQADHTMFYKHSEKGKCCILIIYVDDIILTGDDSSEIVRLKEFLGTEFELKDLGNLKYFLGMEVARSQTGISISQRKYVLDLLSEVGLMGCKPAETPMEFNLKLGTDEDGKEIDRGRYQRLVGRLIYLSHTRPDIAFSVSVISQYMHAPREKHLEAAYRILRYLKGTPGSVNDRRSTSGYCSYVWGNLVTWKSKKQSVVARSSAEAEYRALSHGICEGVWIQRLMREVKVPYTRPMKMYCDNQATVSIAHNPVHHDRTKHVEIDRHFIKVKIHSGEVCITYLPTRQQVADVLTKSLNRNMFEELIGKLGLINIYTPA</sequence>
<gene>
    <name evidence="2" type="ORF">CXB51_018379</name>
</gene>
<dbReference type="OrthoDB" id="996302at2759"/>
<evidence type="ECO:0000313" key="3">
    <source>
        <dbReference type="Proteomes" id="UP000701853"/>
    </source>
</evidence>
<dbReference type="InterPro" id="IPR013103">
    <property type="entry name" value="RVT_2"/>
</dbReference>
<reference evidence="2 3" key="1">
    <citation type="journal article" date="2021" name="bioRxiv">
        <title>The Gossypium anomalum genome as a resource for cotton improvement and evolutionary analysis of hybrid incompatibility.</title>
        <authorList>
            <person name="Grover C.E."/>
            <person name="Yuan D."/>
            <person name="Arick M.A."/>
            <person name="Miller E.R."/>
            <person name="Hu G."/>
            <person name="Peterson D.G."/>
            <person name="Wendel J.F."/>
            <person name="Udall J.A."/>
        </authorList>
    </citation>
    <scope>NUCLEOTIDE SEQUENCE [LARGE SCALE GENOMIC DNA]</scope>
    <source>
        <strain evidence="2">JFW-Udall</strain>
        <tissue evidence="2">Leaf</tissue>
    </source>
</reference>
<dbReference type="CDD" id="cd09272">
    <property type="entry name" value="RNase_HI_RT_Ty1"/>
    <property type="match status" value="1"/>
</dbReference>
<organism evidence="2 3">
    <name type="scientific">Gossypium anomalum</name>
    <dbReference type="NCBI Taxonomy" id="47600"/>
    <lineage>
        <taxon>Eukaryota</taxon>
        <taxon>Viridiplantae</taxon>
        <taxon>Streptophyta</taxon>
        <taxon>Embryophyta</taxon>
        <taxon>Tracheophyta</taxon>
        <taxon>Spermatophyta</taxon>
        <taxon>Magnoliopsida</taxon>
        <taxon>eudicotyledons</taxon>
        <taxon>Gunneridae</taxon>
        <taxon>Pentapetalae</taxon>
        <taxon>rosids</taxon>
        <taxon>malvids</taxon>
        <taxon>Malvales</taxon>
        <taxon>Malvaceae</taxon>
        <taxon>Malvoideae</taxon>
        <taxon>Gossypium</taxon>
    </lineage>
</organism>
<dbReference type="PANTHER" id="PTHR11439:SF504">
    <property type="entry name" value="REVERSE TRANSCRIPTASE TY1_COPIA-TYPE DOMAIN-CONTAINING PROTEIN"/>
    <property type="match status" value="1"/>
</dbReference>
<name>A0A8J5YFC2_9ROSI</name>
<comment type="caution">
    <text evidence="2">The sequence shown here is derived from an EMBL/GenBank/DDBJ whole genome shotgun (WGS) entry which is preliminary data.</text>
</comment>
<keyword evidence="3" id="KW-1185">Reference proteome</keyword>
<protein>
    <recommendedName>
        <fullName evidence="1">Reverse transcriptase Ty1/copia-type domain-containing protein</fullName>
    </recommendedName>
</protein>
<dbReference type="InterPro" id="IPR043502">
    <property type="entry name" value="DNA/RNA_pol_sf"/>
</dbReference>
<dbReference type="Pfam" id="PF07727">
    <property type="entry name" value="RVT_2"/>
    <property type="match status" value="1"/>
</dbReference>
<dbReference type="Proteomes" id="UP000701853">
    <property type="component" value="Chromosome 7"/>
</dbReference>
<dbReference type="EMBL" id="JAHUZN010000007">
    <property type="protein sequence ID" value="KAG8488223.1"/>
    <property type="molecule type" value="Genomic_DNA"/>
</dbReference>
<dbReference type="SUPFAM" id="SSF56672">
    <property type="entry name" value="DNA/RNA polymerases"/>
    <property type="match status" value="1"/>
</dbReference>